<dbReference type="EMBL" id="BPLQ01015729">
    <property type="protein sequence ID" value="GIY91162.1"/>
    <property type="molecule type" value="Genomic_DNA"/>
</dbReference>
<reference evidence="2 3" key="1">
    <citation type="submission" date="2021-06" db="EMBL/GenBank/DDBJ databases">
        <title>Caerostris darwini draft genome.</title>
        <authorList>
            <person name="Kono N."/>
            <person name="Arakawa K."/>
        </authorList>
    </citation>
    <scope>NUCLEOTIDE SEQUENCE [LARGE SCALE GENOMIC DNA]</scope>
</reference>
<accession>A0AAV4X7P0</accession>
<dbReference type="AlphaFoldDB" id="A0AAV4X7P0"/>
<gene>
    <name evidence="2" type="ORF">CDAR_444151</name>
</gene>
<evidence type="ECO:0000313" key="3">
    <source>
        <dbReference type="Proteomes" id="UP001054837"/>
    </source>
</evidence>
<feature type="region of interest" description="Disordered" evidence="1">
    <location>
        <begin position="1"/>
        <end position="27"/>
    </location>
</feature>
<sequence length="87" mass="10129">MRIMSALPQRITSFPDTTYPPSGHRFDPEGIKSEAESFQTVIEKKSNVLRDEKHPPESNKYHILNILGIRTRDFISSDCFRNIPRRL</sequence>
<keyword evidence="3" id="KW-1185">Reference proteome</keyword>
<dbReference type="Proteomes" id="UP001054837">
    <property type="component" value="Unassembled WGS sequence"/>
</dbReference>
<name>A0AAV4X7P0_9ARAC</name>
<feature type="compositionally biased region" description="Polar residues" evidence="1">
    <location>
        <begin position="10"/>
        <end position="20"/>
    </location>
</feature>
<proteinExistence type="predicted"/>
<organism evidence="2 3">
    <name type="scientific">Caerostris darwini</name>
    <dbReference type="NCBI Taxonomy" id="1538125"/>
    <lineage>
        <taxon>Eukaryota</taxon>
        <taxon>Metazoa</taxon>
        <taxon>Ecdysozoa</taxon>
        <taxon>Arthropoda</taxon>
        <taxon>Chelicerata</taxon>
        <taxon>Arachnida</taxon>
        <taxon>Araneae</taxon>
        <taxon>Araneomorphae</taxon>
        <taxon>Entelegynae</taxon>
        <taxon>Araneoidea</taxon>
        <taxon>Araneidae</taxon>
        <taxon>Caerostris</taxon>
    </lineage>
</organism>
<evidence type="ECO:0000313" key="2">
    <source>
        <dbReference type="EMBL" id="GIY91162.1"/>
    </source>
</evidence>
<comment type="caution">
    <text evidence="2">The sequence shown here is derived from an EMBL/GenBank/DDBJ whole genome shotgun (WGS) entry which is preliminary data.</text>
</comment>
<evidence type="ECO:0000256" key="1">
    <source>
        <dbReference type="SAM" id="MobiDB-lite"/>
    </source>
</evidence>
<protein>
    <submittedName>
        <fullName evidence="2">Uncharacterized protein</fullName>
    </submittedName>
</protein>